<dbReference type="Proteomes" id="UP001066276">
    <property type="component" value="Chromosome 2_1"/>
</dbReference>
<evidence type="ECO:0000313" key="3">
    <source>
        <dbReference type="Proteomes" id="UP001066276"/>
    </source>
</evidence>
<sequence length="120" mass="13061">MHQPAINLHHELINAAAACFGNVAAAQGWELCRVSPLIDLRLGSRVPAPSPPRAWAPNLSPGGVPPVQVEPKTLVDHSTSRRRTQQGPGRGALLHTCREQEGHPEEVLDAIAHRLARRSW</sequence>
<keyword evidence="3" id="KW-1185">Reference proteome</keyword>
<gene>
    <name evidence="2" type="ORF">NDU88_004657</name>
</gene>
<name>A0AAV7VJE6_PLEWA</name>
<proteinExistence type="predicted"/>
<reference evidence="2" key="1">
    <citation type="journal article" date="2022" name="bioRxiv">
        <title>Sequencing and chromosome-scale assembly of the giantPleurodeles waltlgenome.</title>
        <authorList>
            <person name="Brown T."/>
            <person name="Elewa A."/>
            <person name="Iarovenko S."/>
            <person name="Subramanian E."/>
            <person name="Araus A.J."/>
            <person name="Petzold A."/>
            <person name="Susuki M."/>
            <person name="Suzuki K.-i.T."/>
            <person name="Hayashi T."/>
            <person name="Toyoda A."/>
            <person name="Oliveira C."/>
            <person name="Osipova E."/>
            <person name="Leigh N.D."/>
            <person name="Simon A."/>
            <person name="Yun M.H."/>
        </authorList>
    </citation>
    <scope>NUCLEOTIDE SEQUENCE</scope>
    <source>
        <strain evidence="2">20211129_DDA</strain>
        <tissue evidence="2">Liver</tissue>
    </source>
</reference>
<organism evidence="2 3">
    <name type="scientific">Pleurodeles waltl</name>
    <name type="common">Iberian ribbed newt</name>
    <dbReference type="NCBI Taxonomy" id="8319"/>
    <lineage>
        <taxon>Eukaryota</taxon>
        <taxon>Metazoa</taxon>
        <taxon>Chordata</taxon>
        <taxon>Craniata</taxon>
        <taxon>Vertebrata</taxon>
        <taxon>Euteleostomi</taxon>
        <taxon>Amphibia</taxon>
        <taxon>Batrachia</taxon>
        <taxon>Caudata</taxon>
        <taxon>Salamandroidea</taxon>
        <taxon>Salamandridae</taxon>
        <taxon>Pleurodelinae</taxon>
        <taxon>Pleurodeles</taxon>
    </lineage>
</organism>
<accession>A0AAV7VJE6</accession>
<dbReference type="AlphaFoldDB" id="A0AAV7VJE6"/>
<feature type="region of interest" description="Disordered" evidence="1">
    <location>
        <begin position="49"/>
        <end position="70"/>
    </location>
</feature>
<protein>
    <submittedName>
        <fullName evidence="2">Uncharacterized protein</fullName>
    </submittedName>
</protein>
<comment type="caution">
    <text evidence="2">The sequence shown here is derived from an EMBL/GenBank/DDBJ whole genome shotgun (WGS) entry which is preliminary data.</text>
</comment>
<evidence type="ECO:0000313" key="2">
    <source>
        <dbReference type="EMBL" id="KAJ1200836.1"/>
    </source>
</evidence>
<dbReference type="EMBL" id="JANPWB010000003">
    <property type="protein sequence ID" value="KAJ1200836.1"/>
    <property type="molecule type" value="Genomic_DNA"/>
</dbReference>
<evidence type="ECO:0000256" key="1">
    <source>
        <dbReference type="SAM" id="MobiDB-lite"/>
    </source>
</evidence>